<evidence type="ECO:0000256" key="1">
    <source>
        <dbReference type="SAM" id="MobiDB-lite"/>
    </source>
</evidence>
<proteinExistence type="predicted"/>
<keyword evidence="3" id="KW-1185">Reference proteome</keyword>
<name>A0ABW1ESZ3_9ACTN</name>
<feature type="compositionally biased region" description="Basic residues" evidence="1">
    <location>
        <begin position="298"/>
        <end position="308"/>
    </location>
</feature>
<accession>A0ABW1ESZ3</accession>
<reference evidence="3" key="1">
    <citation type="journal article" date="2019" name="Int. J. Syst. Evol. Microbiol.">
        <title>The Global Catalogue of Microorganisms (GCM) 10K type strain sequencing project: providing services to taxonomists for standard genome sequencing and annotation.</title>
        <authorList>
            <consortium name="The Broad Institute Genomics Platform"/>
            <consortium name="The Broad Institute Genome Sequencing Center for Infectious Disease"/>
            <person name="Wu L."/>
            <person name="Ma J."/>
        </authorList>
    </citation>
    <scope>NUCLEOTIDE SEQUENCE [LARGE SCALE GENOMIC DNA]</scope>
    <source>
        <strain evidence="3">CGMCC 4.1469</strain>
    </source>
</reference>
<feature type="compositionally biased region" description="Low complexity" evidence="1">
    <location>
        <begin position="20"/>
        <end position="40"/>
    </location>
</feature>
<feature type="compositionally biased region" description="Gly residues" evidence="1">
    <location>
        <begin position="79"/>
        <end position="89"/>
    </location>
</feature>
<evidence type="ECO:0000313" key="2">
    <source>
        <dbReference type="EMBL" id="MFC5884728.1"/>
    </source>
</evidence>
<dbReference type="Proteomes" id="UP001596067">
    <property type="component" value="Unassembled WGS sequence"/>
</dbReference>
<protein>
    <submittedName>
        <fullName evidence="2">Uncharacterized protein</fullName>
    </submittedName>
</protein>
<feature type="compositionally biased region" description="Low complexity" evidence="1">
    <location>
        <begin position="138"/>
        <end position="174"/>
    </location>
</feature>
<sequence>MTTLDHTATVAELPSPGPSAPAAASTATAAASASSAASGPVREPAGRCSVTAVDSGAGGTARPDSVPRPRSSDDHTCDGGPGEPAGGAPGFVRLQPPGEPAQDRAVPVLRAAQEEPRAVPTRRPSPSRRLRRMHPETAPASRAGAGEAESASAVPGSPAVDRTPGTAGAVPGVVRGPAAGAGGTGGAGGAGGGGAASAGAETPLGILIGGTPHLPEEHRSTRVTAELIKVGRGTVLVVLPAWRPAIAVSVPTEQLLHATGLGFDRLAGSQLSVLINPDALHDRELDLHGWQAGPTGRPGRRGPRPLAP</sequence>
<dbReference type="EMBL" id="JBHSOD010000006">
    <property type="protein sequence ID" value="MFC5884728.1"/>
    <property type="molecule type" value="Genomic_DNA"/>
</dbReference>
<evidence type="ECO:0000313" key="3">
    <source>
        <dbReference type="Proteomes" id="UP001596067"/>
    </source>
</evidence>
<feature type="region of interest" description="Disordered" evidence="1">
    <location>
        <begin position="288"/>
        <end position="308"/>
    </location>
</feature>
<gene>
    <name evidence="2" type="ORF">ACFP0N_06985</name>
</gene>
<comment type="caution">
    <text evidence="2">The sequence shown here is derived from an EMBL/GenBank/DDBJ whole genome shotgun (WGS) entry which is preliminary data.</text>
</comment>
<organism evidence="2 3">
    <name type="scientific">Kitasatospora aburaviensis</name>
    <dbReference type="NCBI Taxonomy" id="67265"/>
    <lineage>
        <taxon>Bacteria</taxon>
        <taxon>Bacillati</taxon>
        <taxon>Actinomycetota</taxon>
        <taxon>Actinomycetes</taxon>
        <taxon>Kitasatosporales</taxon>
        <taxon>Streptomycetaceae</taxon>
        <taxon>Kitasatospora</taxon>
    </lineage>
</organism>
<feature type="region of interest" description="Disordered" evidence="1">
    <location>
        <begin position="1"/>
        <end position="174"/>
    </location>
</feature>
<feature type="compositionally biased region" description="Basic and acidic residues" evidence="1">
    <location>
        <begin position="65"/>
        <end position="77"/>
    </location>
</feature>
<dbReference type="RefSeq" id="WP_313763850.1">
    <property type="nucleotide sequence ID" value="NZ_BAAAVH010000034.1"/>
</dbReference>